<dbReference type="EMBL" id="SOSA01000830">
    <property type="protein sequence ID" value="THC88506.1"/>
    <property type="molecule type" value="Genomic_DNA"/>
</dbReference>
<dbReference type="RefSeq" id="XP_033427477.1">
    <property type="nucleotide sequence ID" value="XM_033568671.1"/>
</dbReference>
<gene>
    <name evidence="2" type="ORF">ATNIH1004_003999</name>
    <name evidence="3" type="ORF">EYZ11_012048</name>
</gene>
<evidence type="ECO:0008006" key="6">
    <source>
        <dbReference type="Google" id="ProtNLM"/>
    </source>
</evidence>
<name>A0A4S3J1A7_9EURO</name>
<evidence type="ECO:0000256" key="1">
    <source>
        <dbReference type="SAM" id="MobiDB-lite"/>
    </source>
</evidence>
<dbReference type="Proteomes" id="UP000324241">
    <property type="component" value="Unassembled WGS sequence"/>
</dbReference>
<dbReference type="Proteomes" id="UP000308092">
    <property type="component" value="Unassembled WGS sequence"/>
</dbReference>
<accession>A0A4S3J1A7</accession>
<dbReference type="AlphaFoldDB" id="A0A4S3J1A7"/>
<dbReference type="VEuPathDB" id="FungiDB:EYZ11_012048"/>
<feature type="compositionally biased region" description="Polar residues" evidence="1">
    <location>
        <begin position="122"/>
        <end position="141"/>
    </location>
</feature>
<evidence type="ECO:0000313" key="3">
    <source>
        <dbReference type="EMBL" id="THC88506.1"/>
    </source>
</evidence>
<keyword evidence="4" id="KW-1185">Reference proteome</keyword>
<protein>
    <recommendedName>
        <fullName evidence="6">SET domain-containing protein</fullName>
    </recommendedName>
</protein>
<evidence type="ECO:0000313" key="5">
    <source>
        <dbReference type="Proteomes" id="UP000324241"/>
    </source>
</evidence>
<feature type="region of interest" description="Disordered" evidence="1">
    <location>
        <begin position="157"/>
        <end position="211"/>
    </location>
</feature>
<dbReference type="GeneID" id="54326701"/>
<dbReference type="EMBL" id="QUQM01000003">
    <property type="protein sequence ID" value="KAA8648116.1"/>
    <property type="molecule type" value="Genomic_DNA"/>
</dbReference>
<proteinExistence type="predicted"/>
<evidence type="ECO:0000313" key="4">
    <source>
        <dbReference type="Proteomes" id="UP000308092"/>
    </source>
</evidence>
<feature type="region of interest" description="Disordered" evidence="1">
    <location>
        <begin position="61"/>
        <end position="89"/>
    </location>
</feature>
<comment type="caution">
    <text evidence="3">The sequence shown here is derived from an EMBL/GenBank/DDBJ whole genome shotgun (WGS) entry which is preliminary data.</text>
</comment>
<feature type="compositionally biased region" description="Basic residues" evidence="1">
    <location>
        <begin position="111"/>
        <end position="121"/>
    </location>
</feature>
<dbReference type="STRING" id="1220188.A0A4S3J1A7"/>
<organism evidence="3 4">
    <name type="scientific">Aspergillus tanneri</name>
    <dbReference type="NCBI Taxonomy" id="1220188"/>
    <lineage>
        <taxon>Eukaryota</taxon>
        <taxon>Fungi</taxon>
        <taxon>Dikarya</taxon>
        <taxon>Ascomycota</taxon>
        <taxon>Pezizomycotina</taxon>
        <taxon>Eurotiomycetes</taxon>
        <taxon>Eurotiomycetidae</taxon>
        <taxon>Eurotiales</taxon>
        <taxon>Aspergillaceae</taxon>
        <taxon>Aspergillus</taxon>
        <taxon>Aspergillus subgen. Circumdati</taxon>
    </lineage>
</organism>
<evidence type="ECO:0000313" key="2">
    <source>
        <dbReference type="EMBL" id="KAA8648116.1"/>
    </source>
</evidence>
<dbReference type="OrthoDB" id="3531591at2759"/>
<feature type="region of interest" description="Disordered" evidence="1">
    <location>
        <begin position="101"/>
        <end position="141"/>
    </location>
</feature>
<reference evidence="2 5" key="2">
    <citation type="submission" date="2019-08" db="EMBL/GenBank/DDBJ databases">
        <title>The genome sequence of a newly discovered highly antifungal drug resistant Aspergillus species, Aspergillus tanneri NIH 1004.</title>
        <authorList>
            <person name="Mounaud S."/>
            <person name="Singh I."/>
            <person name="Joardar V."/>
            <person name="Pakala S."/>
            <person name="Pakala S."/>
            <person name="Venepally P."/>
            <person name="Chung J.K."/>
            <person name="Losada L."/>
            <person name="Nierman W.C."/>
        </authorList>
    </citation>
    <scope>NUCLEOTIDE SEQUENCE [LARGE SCALE GENOMIC DNA]</scope>
    <source>
        <strain evidence="2 5">NIH1004</strain>
    </source>
</reference>
<reference evidence="3 4" key="1">
    <citation type="submission" date="2019-03" db="EMBL/GenBank/DDBJ databases">
        <title>The genome sequence of a newly discovered highly antifungal drug resistant Aspergillus species, Aspergillus tanneri NIH 1004.</title>
        <authorList>
            <person name="Mounaud S."/>
            <person name="Singh I."/>
            <person name="Joardar V."/>
            <person name="Pakala S."/>
            <person name="Pakala S."/>
            <person name="Venepally P."/>
            <person name="Hoover J."/>
            <person name="Nierman W."/>
            <person name="Chung J."/>
            <person name="Losada L."/>
        </authorList>
    </citation>
    <scope>NUCLEOTIDE SEQUENCE [LARGE SCALE GENOMIC DNA]</scope>
    <source>
        <strain evidence="3 4">NIH1004</strain>
    </source>
</reference>
<sequence length="632" mass="71008">MEEEIQILATQKLRELLTLCGIRQSSEELLQSLVTQISGKYTSLGYLHRYKLTPTLVHKTRLETGSEETSPLPLENVSAPQTPLTPPREIRGSYRLLSHADRNDFKGLTRPARKKRKRRQKCSTIINKLSETPDSGKNEGAATTSMVFNLGEQRVAETSAATTNGTAHQDVASSASSRVDAEKPPRSEQCTQSVSSPGGADPSSTPNSKALPSLPSWLDSAYAMKTMTTILMECVRVNWTIGKCGHQTKTVNATSEPHKIRQYVDEISGYDYNRAVRVVKRDIALFAGKEMQARYNESIYWEIILKGAKLLDSATLPTAKGPADGFTVAEKVATKKFMEETGYRLGTENQRQCRNFWKSLFEMRKAGVDKILLYRTKDFDSYCKGYPKNSEVSLVDTVVKWEKVYATQIEQLENRILKLSDGDVTRRSYLDLPDVAQRLQVEGSSWNSITNKWLSNDEEAKFKLTAQPTLVLADYLGVTFDSGSISEGGRDKSDFITLQPKDESFLSVCPIIPLYKGDFLGVFAGTIRFSENFNRVHGLRGPVENLWLDYSQVTGTLNLMQVSQPGGDANVRLHWELVDEQYDSDSSMSWRVSVRATRTVMPFEEIIREASQKEQLLLHRSPVYARRGFLKS</sequence>
<feature type="compositionally biased region" description="Polar residues" evidence="1">
    <location>
        <begin position="188"/>
        <end position="210"/>
    </location>
</feature>